<evidence type="ECO:0000313" key="2">
    <source>
        <dbReference type="Proteomes" id="UP000316125"/>
    </source>
</evidence>
<accession>A0A4Y5YRI2</accession>
<dbReference type="Proteomes" id="UP000316125">
    <property type="component" value="Chromosome"/>
</dbReference>
<dbReference type="RefSeq" id="WP_140037598.1">
    <property type="nucleotide sequence ID" value="NZ_CP041040.1"/>
</dbReference>
<dbReference type="EMBL" id="CP041040">
    <property type="protein sequence ID" value="QDE35410.1"/>
    <property type="molecule type" value="Genomic_DNA"/>
</dbReference>
<organism evidence="1 2">
    <name type="scientific">Microbacterium foliorum</name>
    <dbReference type="NCBI Taxonomy" id="104336"/>
    <lineage>
        <taxon>Bacteria</taxon>
        <taxon>Bacillati</taxon>
        <taxon>Actinomycetota</taxon>
        <taxon>Actinomycetes</taxon>
        <taxon>Micrococcales</taxon>
        <taxon>Microbacteriaceae</taxon>
        <taxon>Microbacterium</taxon>
    </lineage>
</organism>
<name>A0A4Y5YRI2_9MICO</name>
<dbReference type="SUPFAM" id="SSF56112">
    <property type="entry name" value="Protein kinase-like (PK-like)"/>
    <property type="match status" value="1"/>
</dbReference>
<gene>
    <name evidence="1" type="ORF">FIV50_11815</name>
</gene>
<dbReference type="AlphaFoldDB" id="A0A4Y5YRI2"/>
<dbReference type="OrthoDB" id="4427130at2"/>
<dbReference type="InterPro" id="IPR011009">
    <property type="entry name" value="Kinase-like_dom_sf"/>
</dbReference>
<sequence>MTTAARPSNAVLAEFGVSATHHEELRNLPGGRGLTWRAADTVLRPSAGDGETLWKANVLAHLPRSTEFRTSRPIPSASGAWTIDGWEAWRWLPGRTDETRVTDVLATAAAFHRAVADLDRPDFLDAADDPWARSDRIAWEEEDLPPVRTLQHLATAFHPVDAPAQIIHGDLLGNVMFAPGQPPAIIDWAPYWRPVGFADAIVLADAACWHGLDPTEMLRLADERAEGRQCIIRALVFRIATFELLGVWDAEMESRHAPVVAAALS</sequence>
<reference evidence="1 2" key="1">
    <citation type="submission" date="2019-06" db="EMBL/GenBank/DDBJ databases">
        <title>Complete genome of Microbacterium foliorum M2.</title>
        <authorList>
            <person name="Cao G."/>
        </authorList>
    </citation>
    <scope>NUCLEOTIDE SEQUENCE [LARGE SCALE GENOMIC DNA]</scope>
    <source>
        <strain evidence="1 2">M2</strain>
    </source>
</reference>
<evidence type="ECO:0000313" key="1">
    <source>
        <dbReference type="EMBL" id="QDE35410.1"/>
    </source>
</evidence>
<proteinExistence type="predicted"/>
<protein>
    <recommendedName>
        <fullName evidence="3">Aminoglycoside phosphotransferase</fullName>
    </recommendedName>
</protein>
<evidence type="ECO:0008006" key="3">
    <source>
        <dbReference type="Google" id="ProtNLM"/>
    </source>
</evidence>